<dbReference type="AlphaFoldDB" id="A0A397VEN5"/>
<gene>
    <name evidence="2" type="ORF">C2G38_1144629</name>
</gene>
<accession>A0A397VEN5</accession>
<feature type="compositionally biased region" description="Basic and acidic residues" evidence="1">
    <location>
        <begin position="50"/>
        <end position="64"/>
    </location>
</feature>
<evidence type="ECO:0000256" key="1">
    <source>
        <dbReference type="SAM" id="MobiDB-lite"/>
    </source>
</evidence>
<evidence type="ECO:0000313" key="2">
    <source>
        <dbReference type="EMBL" id="RIB20935.1"/>
    </source>
</evidence>
<comment type="caution">
    <text evidence="2">The sequence shown here is derived from an EMBL/GenBank/DDBJ whole genome shotgun (WGS) entry which is preliminary data.</text>
</comment>
<reference evidence="2 3" key="1">
    <citation type="submission" date="2018-06" db="EMBL/GenBank/DDBJ databases">
        <title>Comparative genomics reveals the genomic features of Rhizophagus irregularis, R. cerebriforme, R. diaphanum and Gigaspora rosea, and their symbiotic lifestyle signature.</title>
        <authorList>
            <person name="Morin E."/>
            <person name="San Clemente H."/>
            <person name="Chen E.C.H."/>
            <person name="De La Providencia I."/>
            <person name="Hainaut M."/>
            <person name="Kuo A."/>
            <person name="Kohler A."/>
            <person name="Murat C."/>
            <person name="Tang N."/>
            <person name="Roy S."/>
            <person name="Loubradou J."/>
            <person name="Henrissat B."/>
            <person name="Grigoriev I.V."/>
            <person name="Corradi N."/>
            <person name="Roux C."/>
            <person name="Martin F.M."/>
        </authorList>
    </citation>
    <scope>NUCLEOTIDE SEQUENCE [LARGE SCALE GENOMIC DNA]</scope>
    <source>
        <strain evidence="2 3">DAOM 194757</strain>
    </source>
</reference>
<dbReference type="EMBL" id="QKWP01000389">
    <property type="protein sequence ID" value="RIB20935.1"/>
    <property type="molecule type" value="Genomic_DNA"/>
</dbReference>
<proteinExistence type="predicted"/>
<evidence type="ECO:0000313" key="3">
    <source>
        <dbReference type="Proteomes" id="UP000266673"/>
    </source>
</evidence>
<feature type="region of interest" description="Disordered" evidence="1">
    <location>
        <begin position="1"/>
        <end position="64"/>
    </location>
</feature>
<protein>
    <submittedName>
        <fullName evidence="2">Uncharacterized protein</fullName>
    </submittedName>
</protein>
<name>A0A397VEN5_9GLOM</name>
<dbReference type="Proteomes" id="UP000266673">
    <property type="component" value="Unassembled WGS sequence"/>
</dbReference>
<feature type="compositionally biased region" description="Low complexity" evidence="1">
    <location>
        <begin position="10"/>
        <end position="24"/>
    </location>
</feature>
<organism evidence="2 3">
    <name type="scientific">Gigaspora rosea</name>
    <dbReference type="NCBI Taxonomy" id="44941"/>
    <lineage>
        <taxon>Eukaryota</taxon>
        <taxon>Fungi</taxon>
        <taxon>Fungi incertae sedis</taxon>
        <taxon>Mucoromycota</taxon>
        <taxon>Glomeromycotina</taxon>
        <taxon>Glomeromycetes</taxon>
        <taxon>Diversisporales</taxon>
        <taxon>Gigasporaceae</taxon>
        <taxon>Gigaspora</taxon>
    </lineage>
</organism>
<dbReference type="OrthoDB" id="9332038at2759"/>
<keyword evidence="3" id="KW-1185">Reference proteome</keyword>
<sequence length="143" mass="15957">MELTVHKQEATVSPVTPTTASPTSFSLTKVEPSIDDFVPGEDQFSAADYDPTKDRIADDERQLHHKSAKDLELLKTKDAQESVVRRDENEADMSAADYKETLNESNGDHKINNMKAIDEFDMFADDDINIPSPESKKSTKSIP</sequence>
<dbReference type="STRING" id="44941.A0A397VEN5"/>